<dbReference type="AlphaFoldDB" id="U7URD7"/>
<keyword evidence="2" id="KW-1185">Reference proteome</keyword>
<dbReference type="Proteomes" id="UP000017090">
    <property type="component" value="Unassembled WGS sequence"/>
</dbReference>
<evidence type="ECO:0000313" key="1">
    <source>
        <dbReference type="EMBL" id="ERT62002.1"/>
    </source>
</evidence>
<dbReference type="EMBL" id="AWXA01000007">
    <property type="protein sequence ID" value="ERT62002.1"/>
    <property type="molecule type" value="Genomic_DNA"/>
</dbReference>
<name>U7URD7_9FIRM</name>
<accession>U7URD7</accession>
<dbReference type="STRING" id="1111454.HMPREF1250_2014"/>
<evidence type="ECO:0000313" key="2">
    <source>
        <dbReference type="Proteomes" id="UP000017090"/>
    </source>
</evidence>
<protein>
    <submittedName>
        <fullName evidence="1">Uncharacterized protein</fullName>
    </submittedName>
</protein>
<organism evidence="1 2">
    <name type="scientific">Megasphaera vaginalis</name>
    <name type="common">ex Srinivasan et al. 2021</name>
    <dbReference type="NCBI Taxonomy" id="1111454"/>
    <lineage>
        <taxon>Bacteria</taxon>
        <taxon>Bacillati</taxon>
        <taxon>Bacillota</taxon>
        <taxon>Negativicutes</taxon>
        <taxon>Veillonellales</taxon>
        <taxon>Veillonellaceae</taxon>
        <taxon>Megasphaera</taxon>
    </lineage>
</organism>
<sequence>MQNFHSRNLHVAVEYIKYKGKYGASFISFMKGRDFYGSSCKR</sequence>
<reference evidence="1 2" key="1">
    <citation type="submission" date="2013-09" db="EMBL/GenBank/DDBJ databases">
        <authorList>
            <person name="Durkin A.S."/>
            <person name="Haft D.R."/>
            <person name="McCorrison J."/>
            <person name="Torralba M."/>
            <person name="Gillis M."/>
            <person name="Haft D.H."/>
            <person name="Methe B."/>
            <person name="Sutton G."/>
            <person name="Nelson K.E."/>
        </authorList>
    </citation>
    <scope>NUCLEOTIDE SEQUENCE [LARGE SCALE GENOMIC DNA]</scope>
    <source>
        <strain evidence="1 2">BV3C16-1</strain>
    </source>
</reference>
<gene>
    <name evidence="1" type="ORF">HMPREF1250_2014</name>
</gene>
<proteinExistence type="predicted"/>
<comment type="caution">
    <text evidence="1">The sequence shown here is derived from an EMBL/GenBank/DDBJ whole genome shotgun (WGS) entry which is preliminary data.</text>
</comment>
<dbReference type="PATRIC" id="fig|1111454.3.peg.343"/>